<keyword evidence="4 6" id="KW-1133">Transmembrane helix</keyword>
<dbReference type="PANTHER" id="PTHR30474:SF1">
    <property type="entry name" value="PEPTIDOGLYCAN GLYCOSYLTRANSFERASE MRDB"/>
    <property type="match status" value="1"/>
</dbReference>
<evidence type="ECO:0000256" key="3">
    <source>
        <dbReference type="ARBA" id="ARBA00022960"/>
    </source>
</evidence>
<dbReference type="GO" id="GO:0008360">
    <property type="term" value="P:regulation of cell shape"/>
    <property type="evidence" value="ECO:0007669"/>
    <property type="project" value="UniProtKB-KW"/>
</dbReference>
<dbReference type="PANTHER" id="PTHR30474">
    <property type="entry name" value="CELL CYCLE PROTEIN"/>
    <property type="match status" value="1"/>
</dbReference>
<sequence length="291" mass="31731">MIGSFRFAPVSYAIVTFTVSFSGLVIKRGKGDLKGMLKLFGIAVGATIVCMIQPSFAKAMLLASVFLVVITKAIMSKNFIGSRKVFLSVLYGGGMLSTILLYLVATDYQLARINFLKYKEYPLGSGYAYYMADKLKAGARLFGKGDGLYVNGSGINNVVIGLPEANTDFVLTYIVSAFGWIMGLSVIIILGLIIVRMFKATKSIHTPYGSYLSVSILTVFTVQSAINILMNFGLFPYVGLGLPLVSYGGSNVVTNMVLLGLFLGIYRIKDLVKKDDISIQKYIEKEELKNV</sequence>
<comment type="subcellular location">
    <subcellularLocation>
        <location evidence="1">Membrane</location>
        <topology evidence="1">Multi-pass membrane protein</topology>
    </subcellularLocation>
</comment>
<comment type="caution">
    <text evidence="7">The sequence shown here is derived from an EMBL/GenBank/DDBJ whole genome shotgun (WGS) entry which is preliminary data.</text>
</comment>
<organism evidence="7 8">
    <name type="scientific">Serpentinicella alkaliphila</name>
    <dbReference type="NCBI Taxonomy" id="1734049"/>
    <lineage>
        <taxon>Bacteria</taxon>
        <taxon>Bacillati</taxon>
        <taxon>Bacillota</taxon>
        <taxon>Clostridia</taxon>
        <taxon>Peptostreptococcales</taxon>
        <taxon>Natronincolaceae</taxon>
        <taxon>Serpentinicella</taxon>
    </lineage>
</organism>
<feature type="transmembrane region" description="Helical" evidence="6">
    <location>
        <begin position="244"/>
        <end position="266"/>
    </location>
</feature>
<dbReference type="GO" id="GO:0032153">
    <property type="term" value="C:cell division site"/>
    <property type="evidence" value="ECO:0007669"/>
    <property type="project" value="TreeGrafter"/>
</dbReference>
<dbReference type="Pfam" id="PF01098">
    <property type="entry name" value="FTSW_RODA_SPOVE"/>
    <property type="match status" value="1"/>
</dbReference>
<dbReference type="AlphaFoldDB" id="A0A4R2TWH1"/>
<dbReference type="GO" id="GO:0005886">
    <property type="term" value="C:plasma membrane"/>
    <property type="evidence" value="ECO:0007669"/>
    <property type="project" value="TreeGrafter"/>
</dbReference>
<evidence type="ECO:0000313" key="8">
    <source>
        <dbReference type="Proteomes" id="UP000295504"/>
    </source>
</evidence>
<evidence type="ECO:0000256" key="2">
    <source>
        <dbReference type="ARBA" id="ARBA00022692"/>
    </source>
</evidence>
<evidence type="ECO:0000313" key="7">
    <source>
        <dbReference type="EMBL" id="TCQ01979.1"/>
    </source>
</evidence>
<evidence type="ECO:0000256" key="5">
    <source>
        <dbReference type="ARBA" id="ARBA00023136"/>
    </source>
</evidence>
<feature type="transmembrane region" description="Helical" evidence="6">
    <location>
        <begin position="37"/>
        <end position="54"/>
    </location>
</feature>
<keyword evidence="3" id="KW-0133">Cell shape</keyword>
<feature type="transmembrane region" description="Helical" evidence="6">
    <location>
        <begin position="170"/>
        <end position="195"/>
    </location>
</feature>
<protein>
    <submittedName>
        <fullName evidence="7">Cell cycle protein</fullName>
    </submittedName>
</protein>
<dbReference type="InterPro" id="IPR001182">
    <property type="entry name" value="FtsW/RodA"/>
</dbReference>
<name>A0A4R2TWH1_9FIRM</name>
<dbReference type="EMBL" id="SLYC01000020">
    <property type="protein sequence ID" value="TCQ01979.1"/>
    <property type="molecule type" value="Genomic_DNA"/>
</dbReference>
<keyword evidence="5 6" id="KW-0472">Membrane</keyword>
<evidence type="ECO:0000256" key="4">
    <source>
        <dbReference type="ARBA" id="ARBA00022989"/>
    </source>
</evidence>
<feature type="transmembrane region" description="Helical" evidence="6">
    <location>
        <begin position="85"/>
        <end position="105"/>
    </location>
</feature>
<gene>
    <name evidence="7" type="ORF">EDD79_102035</name>
</gene>
<proteinExistence type="predicted"/>
<evidence type="ECO:0000256" key="1">
    <source>
        <dbReference type="ARBA" id="ARBA00004141"/>
    </source>
</evidence>
<dbReference type="GO" id="GO:0015648">
    <property type="term" value="F:lipid-linked peptidoglycan transporter activity"/>
    <property type="evidence" value="ECO:0007669"/>
    <property type="project" value="TreeGrafter"/>
</dbReference>
<feature type="transmembrane region" description="Helical" evidence="6">
    <location>
        <begin position="216"/>
        <end position="238"/>
    </location>
</feature>
<accession>A0A4R2TWH1</accession>
<keyword evidence="2 6" id="KW-0812">Transmembrane</keyword>
<reference evidence="7 8" key="1">
    <citation type="submission" date="2019-03" db="EMBL/GenBank/DDBJ databases">
        <title>Genomic Encyclopedia of Type Strains, Phase IV (KMG-IV): sequencing the most valuable type-strain genomes for metagenomic binning, comparative biology and taxonomic classification.</title>
        <authorList>
            <person name="Goeker M."/>
        </authorList>
    </citation>
    <scope>NUCLEOTIDE SEQUENCE [LARGE SCALE GENOMIC DNA]</scope>
    <source>
        <strain evidence="7 8">DSM 100013</strain>
    </source>
</reference>
<keyword evidence="8" id="KW-1185">Reference proteome</keyword>
<dbReference type="Proteomes" id="UP000295504">
    <property type="component" value="Unassembled WGS sequence"/>
</dbReference>
<dbReference type="GO" id="GO:0051301">
    <property type="term" value="P:cell division"/>
    <property type="evidence" value="ECO:0007669"/>
    <property type="project" value="InterPro"/>
</dbReference>
<evidence type="ECO:0000256" key="6">
    <source>
        <dbReference type="SAM" id="Phobius"/>
    </source>
</evidence>
<feature type="transmembrane region" description="Helical" evidence="6">
    <location>
        <begin position="6"/>
        <end position="25"/>
    </location>
</feature>